<proteinExistence type="predicted"/>
<dbReference type="Pfam" id="PF00946">
    <property type="entry name" value="Mononeg_RNA_pol"/>
    <property type="match status" value="1"/>
</dbReference>
<sequence length="434" mass="48887">MAQKNVANSFLPYMPYQTMSWSNAELTKVLLSNTGGTKDPKGVNASRYAQVIISLDFNKFNLRWRKESTDICFHTTDQLFGTNNFFTYSHRFFEEAFYYLFSPFRPPEYLKKTSQRDETIPAGTICESETPHIGQGGGCEGQIQKLWTIIISSGSVVNMAETGISSVIVGQGDKQVLVLLIPVLDPSCTPDQYLQKYALDVDKVVGNFWVNLGRIMNGIGMELKLEETYVSTSLLNYGKDIIYNGSYLSGSLKKMSKTYSDVNDIYPTVRDRLAAISTSAQAATMKGFDAICPYMVSMLESLNTLGRECRYGSTNKERLKELLAAEGVEWNDDLKLLSLPTPPDAGGFPVIPFPALMYRGHPDTYMAYFIWVKHLSKYFPVAKRLLGYLSSEFSIEPNKEFSHSIQDPHAVNHEKTRSTSNQMRDVLLVSLRHQ</sequence>
<evidence type="ECO:0000313" key="3">
    <source>
        <dbReference type="Proteomes" id="UP001152759"/>
    </source>
</evidence>
<evidence type="ECO:0000259" key="1">
    <source>
        <dbReference type="PROSITE" id="PS50526"/>
    </source>
</evidence>
<dbReference type="AlphaFoldDB" id="A0A9P0F093"/>
<keyword evidence="3" id="KW-1185">Reference proteome</keyword>
<gene>
    <name evidence="2" type="ORF">BEMITA_LOCUS2383</name>
</gene>
<organism evidence="2 3">
    <name type="scientific">Bemisia tabaci</name>
    <name type="common">Sweetpotato whitefly</name>
    <name type="synonym">Aleurodes tabaci</name>
    <dbReference type="NCBI Taxonomy" id="7038"/>
    <lineage>
        <taxon>Eukaryota</taxon>
        <taxon>Metazoa</taxon>
        <taxon>Ecdysozoa</taxon>
        <taxon>Arthropoda</taxon>
        <taxon>Hexapoda</taxon>
        <taxon>Insecta</taxon>
        <taxon>Pterygota</taxon>
        <taxon>Neoptera</taxon>
        <taxon>Paraneoptera</taxon>
        <taxon>Hemiptera</taxon>
        <taxon>Sternorrhyncha</taxon>
        <taxon>Aleyrodoidea</taxon>
        <taxon>Aleyrodidae</taxon>
        <taxon>Aleyrodinae</taxon>
        <taxon>Bemisia</taxon>
    </lineage>
</organism>
<accession>A0A9P0F093</accession>
<dbReference type="InterPro" id="IPR014023">
    <property type="entry name" value="Mononeg_RNA_pol_cat"/>
</dbReference>
<protein>
    <recommendedName>
        <fullName evidence="1">RdRp catalytic domain-containing protein</fullName>
    </recommendedName>
</protein>
<feature type="domain" description="RdRp catalytic" evidence="1">
    <location>
        <begin position="49"/>
        <end position="245"/>
    </location>
</feature>
<reference evidence="2" key="1">
    <citation type="submission" date="2021-12" db="EMBL/GenBank/DDBJ databases">
        <authorList>
            <person name="King R."/>
        </authorList>
    </citation>
    <scope>NUCLEOTIDE SEQUENCE</scope>
</reference>
<dbReference type="PROSITE" id="PS50526">
    <property type="entry name" value="RDRP_SSRNA_NEG_NONSEG"/>
    <property type="match status" value="1"/>
</dbReference>
<dbReference type="Proteomes" id="UP001152759">
    <property type="component" value="Chromosome 10"/>
</dbReference>
<evidence type="ECO:0000313" key="2">
    <source>
        <dbReference type="EMBL" id="CAH0382888.1"/>
    </source>
</evidence>
<dbReference type="GO" id="GO:0003968">
    <property type="term" value="F:RNA-directed RNA polymerase activity"/>
    <property type="evidence" value="ECO:0007669"/>
    <property type="project" value="InterPro"/>
</dbReference>
<dbReference type="GO" id="GO:0004482">
    <property type="term" value="F:mRNA 5'-cap (guanine-N7-)-methyltransferase activity"/>
    <property type="evidence" value="ECO:0007669"/>
    <property type="project" value="InterPro"/>
</dbReference>
<dbReference type="EMBL" id="OU963871">
    <property type="protein sequence ID" value="CAH0382888.1"/>
    <property type="molecule type" value="Genomic_DNA"/>
</dbReference>
<name>A0A9P0F093_BEMTA</name>
<dbReference type="GO" id="GO:0005524">
    <property type="term" value="F:ATP binding"/>
    <property type="evidence" value="ECO:0007669"/>
    <property type="project" value="InterPro"/>
</dbReference>